<name>A0AAV4VD87_CAEEX</name>
<dbReference type="AlphaFoldDB" id="A0AAV4VD87"/>
<sequence length="148" mass="17440">MYSRYLAKFWETVGIFFFRTFWIVLYEWFGSDDFSTVVWGSFLITTLLYWIAGFCYTVVDLTGKPAFILKYKIQDTSSYPVTFRQVLSVVIHVLINQVIVSIPFYIFCYQLMAWRGFDSGSTLPTLQRTLLELAFLHSYGRNWILLLS</sequence>
<reference evidence="2 3" key="1">
    <citation type="submission" date="2021-06" db="EMBL/GenBank/DDBJ databases">
        <title>Caerostris extrusa draft genome.</title>
        <authorList>
            <person name="Kono N."/>
            <person name="Arakawa K."/>
        </authorList>
    </citation>
    <scope>NUCLEOTIDE SEQUENCE [LARGE SCALE GENOMIC DNA]</scope>
</reference>
<gene>
    <name evidence="2" type="primary">FAXDC2_8</name>
    <name evidence="2" type="ORF">CEXT_666111</name>
</gene>
<keyword evidence="1" id="KW-0472">Membrane</keyword>
<comment type="caution">
    <text evidence="2">The sequence shown here is derived from an EMBL/GenBank/DDBJ whole genome shotgun (WGS) entry which is preliminary data.</text>
</comment>
<evidence type="ECO:0000313" key="2">
    <source>
        <dbReference type="EMBL" id="GIY68097.1"/>
    </source>
</evidence>
<keyword evidence="3" id="KW-1185">Reference proteome</keyword>
<organism evidence="2 3">
    <name type="scientific">Caerostris extrusa</name>
    <name type="common">Bark spider</name>
    <name type="synonym">Caerostris bankana</name>
    <dbReference type="NCBI Taxonomy" id="172846"/>
    <lineage>
        <taxon>Eukaryota</taxon>
        <taxon>Metazoa</taxon>
        <taxon>Ecdysozoa</taxon>
        <taxon>Arthropoda</taxon>
        <taxon>Chelicerata</taxon>
        <taxon>Arachnida</taxon>
        <taxon>Araneae</taxon>
        <taxon>Araneomorphae</taxon>
        <taxon>Entelegynae</taxon>
        <taxon>Araneoidea</taxon>
        <taxon>Araneidae</taxon>
        <taxon>Caerostris</taxon>
    </lineage>
</organism>
<evidence type="ECO:0000313" key="3">
    <source>
        <dbReference type="Proteomes" id="UP001054945"/>
    </source>
</evidence>
<dbReference type="Proteomes" id="UP001054945">
    <property type="component" value="Unassembled WGS sequence"/>
</dbReference>
<evidence type="ECO:0000256" key="1">
    <source>
        <dbReference type="SAM" id="Phobius"/>
    </source>
</evidence>
<feature type="transmembrane region" description="Helical" evidence="1">
    <location>
        <begin position="36"/>
        <end position="59"/>
    </location>
</feature>
<protein>
    <submittedName>
        <fullName evidence="2">Fatty acid hydroxylase domain-containing protein 2</fullName>
    </submittedName>
</protein>
<feature type="transmembrane region" description="Helical" evidence="1">
    <location>
        <begin position="86"/>
        <end position="107"/>
    </location>
</feature>
<keyword evidence="1" id="KW-0812">Transmembrane</keyword>
<accession>A0AAV4VD87</accession>
<dbReference type="EMBL" id="BPLR01014326">
    <property type="protein sequence ID" value="GIY68097.1"/>
    <property type="molecule type" value="Genomic_DNA"/>
</dbReference>
<feature type="transmembrane region" description="Helical" evidence="1">
    <location>
        <begin position="12"/>
        <end position="29"/>
    </location>
</feature>
<proteinExistence type="predicted"/>
<keyword evidence="1" id="KW-1133">Transmembrane helix</keyword>